<dbReference type="EMBL" id="JAAAMJ010000006">
    <property type="protein sequence ID" value="NDV87161.1"/>
    <property type="molecule type" value="Genomic_DNA"/>
</dbReference>
<dbReference type="Proteomes" id="UP000476332">
    <property type="component" value="Unassembled WGS sequence"/>
</dbReference>
<comment type="similarity">
    <text evidence="1">Belongs to the amidase family.</text>
</comment>
<dbReference type="SUPFAM" id="SSF75304">
    <property type="entry name" value="Amidase signature (AS) enzymes"/>
    <property type="match status" value="1"/>
</dbReference>
<sequence length="443" mass="46752">MGDRRILDLPAVLLRERLASGAMRAIELTEAVVARVECLGAATTGFAWFDASFARRQAASLDQFRGRGRALGPLHGLAVAVDDTIDTAWIPTERGFAAFEGRVPEKESAIVERLRSAGAMVAGKTRVGELGVGACRREDQSWGGSTPDGAAIAVATGVVPLAVGMDGRSALVGSAAQAGVTGYRPSFGAISRRGTLDLVPSLSAPCVFAPNVSGVALLAEALFGFDSADTATALAPHPRLADHAGTAPPVVPTLAFVRTPWWDCASPEMQEAFDELVAALGDRCFEAPLPAIFADSRILAERVMLAEMAKNLTGIQQRHQAALSPALKDALDKGDSMLARDYLAALDWRTVLYAGLDAILERCDAIVTPAAIGPARDGEGTADATAFNALWAFLGVPSLSLPLLETPDGLPMGVQLVGRRGEDARLLRTAQWLETLFEREMQE</sequence>
<evidence type="ECO:0000259" key="2">
    <source>
        <dbReference type="Pfam" id="PF01425"/>
    </source>
</evidence>
<accession>A0A6L9MHK0</accession>
<comment type="caution">
    <text evidence="3">The sequence shown here is derived from an EMBL/GenBank/DDBJ whole genome shotgun (WGS) entry which is preliminary data.</text>
</comment>
<dbReference type="PANTHER" id="PTHR11895">
    <property type="entry name" value="TRANSAMIDASE"/>
    <property type="match status" value="1"/>
</dbReference>
<dbReference type="AlphaFoldDB" id="A0A6L9MHK0"/>
<dbReference type="Pfam" id="PF01425">
    <property type="entry name" value="Amidase"/>
    <property type="match status" value="1"/>
</dbReference>
<proteinExistence type="inferred from homology"/>
<protein>
    <submittedName>
        <fullName evidence="3">Amidase</fullName>
    </submittedName>
</protein>
<keyword evidence="4" id="KW-1185">Reference proteome</keyword>
<organism evidence="3 4">
    <name type="scientific">Aurantimonas aggregata</name>
    <dbReference type="NCBI Taxonomy" id="2047720"/>
    <lineage>
        <taxon>Bacteria</taxon>
        <taxon>Pseudomonadati</taxon>
        <taxon>Pseudomonadota</taxon>
        <taxon>Alphaproteobacteria</taxon>
        <taxon>Hyphomicrobiales</taxon>
        <taxon>Aurantimonadaceae</taxon>
        <taxon>Aurantimonas</taxon>
    </lineage>
</organism>
<evidence type="ECO:0000313" key="3">
    <source>
        <dbReference type="EMBL" id="NDV87161.1"/>
    </source>
</evidence>
<dbReference type="InterPro" id="IPR023631">
    <property type="entry name" value="Amidase_dom"/>
</dbReference>
<dbReference type="PANTHER" id="PTHR11895:SF7">
    <property type="entry name" value="GLUTAMYL-TRNA(GLN) AMIDOTRANSFERASE SUBUNIT A, MITOCHONDRIAL"/>
    <property type="match status" value="1"/>
</dbReference>
<feature type="domain" description="Amidase" evidence="2">
    <location>
        <begin position="27"/>
        <end position="427"/>
    </location>
</feature>
<dbReference type="InterPro" id="IPR036928">
    <property type="entry name" value="AS_sf"/>
</dbReference>
<evidence type="ECO:0000256" key="1">
    <source>
        <dbReference type="ARBA" id="ARBA00009199"/>
    </source>
</evidence>
<reference evidence="3 4" key="1">
    <citation type="submission" date="2020-01" db="EMBL/GenBank/DDBJ databases">
        <title>Genomes of bacteria type strains.</title>
        <authorList>
            <person name="Chen J."/>
            <person name="Zhu S."/>
            <person name="Chen J."/>
        </authorList>
    </citation>
    <scope>NUCLEOTIDE SEQUENCE [LARGE SCALE GENOMIC DNA]</scope>
    <source>
        <strain evidence="3 4">KCTC 52919</strain>
    </source>
</reference>
<dbReference type="RefSeq" id="WP_163043905.1">
    <property type="nucleotide sequence ID" value="NZ_JAAAMJ010000006.1"/>
</dbReference>
<dbReference type="InterPro" id="IPR000120">
    <property type="entry name" value="Amidase"/>
</dbReference>
<gene>
    <name evidence="3" type="ORF">GTW51_10655</name>
</gene>
<name>A0A6L9MHK0_9HYPH</name>
<evidence type="ECO:0000313" key="4">
    <source>
        <dbReference type="Proteomes" id="UP000476332"/>
    </source>
</evidence>
<dbReference type="Gene3D" id="3.90.1300.10">
    <property type="entry name" value="Amidase signature (AS) domain"/>
    <property type="match status" value="1"/>
</dbReference>
<dbReference type="GO" id="GO:0003824">
    <property type="term" value="F:catalytic activity"/>
    <property type="evidence" value="ECO:0007669"/>
    <property type="project" value="InterPro"/>
</dbReference>